<dbReference type="Proteomes" id="UP000440367">
    <property type="component" value="Unassembled WGS sequence"/>
</dbReference>
<proteinExistence type="predicted"/>
<accession>A0A6A3WKA1</accession>
<evidence type="ECO:0000313" key="3">
    <source>
        <dbReference type="Proteomes" id="UP000440367"/>
    </source>
</evidence>
<organism evidence="2 3">
    <name type="scientific">Phytophthora fragariae</name>
    <dbReference type="NCBI Taxonomy" id="53985"/>
    <lineage>
        <taxon>Eukaryota</taxon>
        <taxon>Sar</taxon>
        <taxon>Stramenopiles</taxon>
        <taxon>Oomycota</taxon>
        <taxon>Peronosporomycetes</taxon>
        <taxon>Peronosporales</taxon>
        <taxon>Peronosporaceae</taxon>
        <taxon>Phytophthora</taxon>
    </lineage>
</organism>
<evidence type="ECO:0008006" key="4">
    <source>
        <dbReference type="Google" id="ProtNLM"/>
    </source>
</evidence>
<feature type="compositionally biased region" description="Low complexity" evidence="1">
    <location>
        <begin position="704"/>
        <end position="717"/>
    </location>
</feature>
<gene>
    <name evidence="2" type="ORF">PF002_g26274</name>
</gene>
<dbReference type="AlphaFoldDB" id="A0A6A3WKA1"/>
<dbReference type="EMBL" id="QXGD01002717">
    <property type="protein sequence ID" value="KAE9185029.1"/>
    <property type="molecule type" value="Genomic_DNA"/>
</dbReference>
<protein>
    <recommendedName>
        <fullName evidence="4">HAT C-terminal dimerisation domain-containing protein</fullName>
    </recommendedName>
</protein>
<evidence type="ECO:0000256" key="1">
    <source>
        <dbReference type="SAM" id="MobiDB-lite"/>
    </source>
</evidence>
<feature type="region of interest" description="Disordered" evidence="1">
    <location>
        <begin position="704"/>
        <end position="724"/>
    </location>
</feature>
<reference evidence="2 3" key="1">
    <citation type="submission" date="2018-08" db="EMBL/GenBank/DDBJ databases">
        <title>Genomic investigation of the strawberry pathogen Phytophthora fragariae indicates pathogenicity is determined by transcriptional variation in three key races.</title>
        <authorList>
            <person name="Adams T.M."/>
            <person name="Armitage A.D."/>
            <person name="Sobczyk M.K."/>
            <person name="Bates H.J."/>
            <person name="Dunwell J.M."/>
            <person name="Nellist C.F."/>
            <person name="Harrison R.J."/>
        </authorList>
    </citation>
    <scope>NUCLEOTIDE SEQUENCE [LARGE SCALE GENOMIC DNA]</scope>
    <source>
        <strain evidence="2 3">BC-1</strain>
    </source>
</reference>
<evidence type="ECO:0000313" key="2">
    <source>
        <dbReference type="EMBL" id="KAE9185029.1"/>
    </source>
</evidence>
<comment type="caution">
    <text evidence="2">The sequence shown here is derived from an EMBL/GenBank/DDBJ whole genome shotgun (WGS) entry which is preliminary data.</text>
</comment>
<dbReference type="SUPFAM" id="SSF53098">
    <property type="entry name" value="Ribonuclease H-like"/>
    <property type="match status" value="1"/>
</dbReference>
<sequence>MSCAVKDCQEGDDLKRDPCSVCGNLVHHICAIGVFEVSDSALNESLSCVSLIYPNAPVPSSENPPPLQSFENRDSSVVEPVTKRRRTGAVSKQRKGAFPGKTIRIAASTAESNPPYDGLIQIAPPASPLSDLGVPASLKHFRKEGSTDDVWDLVHTLEKPYRKRNPWKPSRQLYCNLCILCCQDVQARTRTNRYSWEVALRNTKNASNAKDHIKSKHADHPLAKLAEQKTTQRAKNDVVRAEAGAQAVLDLTVDHEIDSAATRSTTSASVSMTAAKTTKRFFRASEKTLNVLISKWMISQGMSYTACASESFHDIIRAATGDPTFPMLSRDKHDRLLNGQFQLFCDLVGELLASEFQKACQLKFLNLIHDICTSCGKNSIIGASVAFIDSLWRFRFIAMLASVKNEGHNAHLVAKVIESGFKTKYDIDICAMTRFTMSDTTPSAKNVADHLDTEQEDCSMHLLNLCIGYSIGLKDNVQTVTVWNDSTNSWDKVVTTVTPGGSFDEGGDVIQKLRNLNNYFKSPKQRNALAKIQEALTYPELDPMTDKDARVAYTCKVIRRSVVNYSAYEAYFQSTKDSSSVWASLTAKDWMLAVEMEAVTNFVASLALVETQSENLVSSYMVVFRRLAENKLKSFKFEAMAIEPPRSKYANEESHRRFVRTQEQLSQGAKTCLRRTLLQLQARFPKVMKEAITIPLSQQSLSESSLLSQESSPSSSPASTGWDDEDELLLGAPIRTSKTRDEVKESEINARADLAMQEWFELEPEWLEIAQRQSPEKTREELSKEMTIDKADGMHWALLGLYKHIDVLKRFRDEGEIQFPSIALLARIHLGKISSSAFQERVFSTGGIVMGPLRTRTDNRRAEKQLLLKHNRDEITTMKQVVQKSQ</sequence>
<dbReference type="InterPro" id="IPR012337">
    <property type="entry name" value="RNaseH-like_sf"/>
</dbReference>
<name>A0A6A3WKA1_9STRA</name>